<dbReference type="EMBL" id="AMZH03000432">
    <property type="protein sequence ID" value="RRT83784.1"/>
    <property type="molecule type" value="Genomic_DNA"/>
</dbReference>
<dbReference type="AlphaFoldDB" id="A0A427B5N0"/>
<comment type="caution">
    <text evidence="2">The sequence shown here is derived from an EMBL/GenBank/DDBJ whole genome shotgun (WGS) entry which is preliminary data.</text>
</comment>
<evidence type="ECO:0000313" key="3">
    <source>
        <dbReference type="Proteomes" id="UP000287651"/>
    </source>
</evidence>
<protein>
    <submittedName>
        <fullName evidence="2">Uncharacterized protein</fullName>
    </submittedName>
</protein>
<sequence length="111" mass="12237">MLGPKLELSTSSYPYLRPLSSLLLILFLATRRAPSFLQLGDIDLAPITLLCRPPWQFKTKLSPFFFCCWYSANDTAPPLGLSMGSPPPGRSRNQASSFGHCGDLRPRSHAA</sequence>
<accession>A0A427B5N0</accession>
<feature type="region of interest" description="Disordered" evidence="1">
    <location>
        <begin position="80"/>
        <end position="111"/>
    </location>
</feature>
<reference evidence="2 3" key="1">
    <citation type="journal article" date="2014" name="Agronomy (Basel)">
        <title>A Draft Genome Sequence for Ensete ventricosum, the Drought-Tolerant Tree Against Hunger.</title>
        <authorList>
            <person name="Harrison J."/>
            <person name="Moore K.A."/>
            <person name="Paszkiewicz K."/>
            <person name="Jones T."/>
            <person name="Grant M."/>
            <person name="Ambacheew D."/>
            <person name="Muzemil S."/>
            <person name="Studholme D.J."/>
        </authorList>
    </citation>
    <scope>NUCLEOTIDE SEQUENCE [LARGE SCALE GENOMIC DNA]</scope>
</reference>
<evidence type="ECO:0000256" key="1">
    <source>
        <dbReference type="SAM" id="MobiDB-lite"/>
    </source>
</evidence>
<proteinExistence type="predicted"/>
<feature type="compositionally biased region" description="Basic and acidic residues" evidence="1">
    <location>
        <begin position="102"/>
        <end position="111"/>
    </location>
</feature>
<dbReference type="Proteomes" id="UP000287651">
    <property type="component" value="Unassembled WGS sequence"/>
</dbReference>
<gene>
    <name evidence="2" type="ORF">B296_00005931</name>
</gene>
<evidence type="ECO:0000313" key="2">
    <source>
        <dbReference type="EMBL" id="RRT83784.1"/>
    </source>
</evidence>
<name>A0A427B5N0_ENSVE</name>
<organism evidence="2 3">
    <name type="scientific">Ensete ventricosum</name>
    <name type="common">Abyssinian banana</name>
    <name type="synonym">Musa ensete</name>
    <dbReference type="NCBI Taxonomy" id="4639"/>
    <lineage>
        <taxon>Eukaryota</taxon>
        <taxon>Viridiplantae</taxon>
        <taxon>Streptophyta</taxon>
        <taxon>Embryophyta</taxon>
        <taxon>Tracheophyta</taxon>
        <taxon>Spermatophyta</taxon>
        <taxon>Magnoliopsida</taxon>
        <taxon>Liliopsida</taxon>
        <taxon>Zingiberales</taxon>
        <taxon>Musaceae</taxon>
        <taxon>Ensete</taxon>
    </lineage>
</organism>